<feature type="region of interest" description="Disordered" evidence="1">
    <location>
        <begin position="174"/>
        <end position="194"/>
    </location>
</feature>
<sequence>MFDHLERWSGGGGEARGGGGVARALTRASRGRSPRCGPGARRWEIHKNLCGGGAGRGGVRRASVAVSDLCRRRGSYWAMRSNELQIQTQMFSQIIMCNTKKNTKLPENCSSSKHASGEGIRGGVCGERVGSARKAFEEELECVETTGASQGLYSDVAECEYTKLRRVEVLRKGGGAGAGAGAGRRSVSTGAGAGRARRAAAARARLRAAASRHKHTTVNVGILPHHLILLLLLILTS</sequence>
<protein>
    <submittedName>
        <fullName evidence="2">Uncharacterized protein</fullName>
    </submittedName>
</protein>
<keyword evidence="3" id="KW-1185">Reference proteome</keyword>
<evidence type="ECO:0000256" key="1">
    <source>
        <dbReference type="SAM" id="MobiDB-lite"/>
    </source>
</evidence>
<feature type="region of interest" description="Disordered" evidence="1">
    <location>
        <begin position="1"/>
        <end position="39"/>
    </location>
</feature>
<reference evidence="2 3" key="1">
    <citation type="journal article" date="2015" name="Nat. Commun.">
        <title>Outbred genome sequencing and CRISPR/Cas9 gene editing in butterflies.</title>
        <authorList>
            <person name="Li X."/>
            <person name="Fan D."/>
            <person name="Zhang W."/>
            <person name="Liu G."/>
            <person name="Zhang L."/>
            <person name="Zhao L."/>
            <person name="Fang X."/>
            <person name="Chen L."/>
            <person name="Dong Y."/>
            <person name="Chen Y."/>
            <person name="Ding Y."/>
            <person name="Zhao R."/>
            <person name="Feng M."/>
            <person name="Zhu Y."/>
            <person name="Feng Y."/>
            <person name="Jiang X."/>
            <person name="Zhu D."/>
            <person name="Xiang H."/>
            <person name="Feng X."/>
            <person name="Li S."/>
            <person name="Wang J."/>
            <person name="Zhang G."/>
            <person name="Kronforst M.R."/>
            <person name="Wang W."/>
        </authorList>
    </citation>
    <scope>NUCLEOTIDE SEQUENCE [LARGE SCALE GENOMIC DNA]</scope>
    <source>
        <strain evidence="2">Ya'a_city_454_Px</strain>
        <tissue evidence="2">Whole body</tissue>
    </source>
</reference>
<dbReference type="AlphaFoldDB" id="A0A194QHX5"/>
<accession>A0A194QHX5</accession>
<organism evidence="2 3">
    <name type="scientific">Papilio xuthus</name>
    <name type="common">Asian swallowtail butterfly</name>
    <dbReference type="NCBI Taxonomy" id="66420"/>
    <lineage>
        <taxon>Eukaryota</taxon>
        <taxon>Metazoa</taxon>
        <taxon>Ecdysozoa</taxon>
        <taxon>Arthropoda</taxon>
        <taxon>Hexapoda</taxon>
        <taxon>Insecta</taxon>
        <taxon>Pterygota</taxon>
        <taxon>Neoptera</taxon>
        <taxon>Endopterygota</taxon>
        <taxon>Lepidoptera</taxon>
        <taxon>Glossata</taxon>
        <taxon>Ditrysia</taxon>
        <taxon>Papilionoidea</taxon>
        <taxon>Papilionidae</taxon>
        <taxon>Papilioninae</taxon>
        <taxon>Papilio</taxon>
    </lineage>
</organism>
<name>A0A194QHX5_PAPXU</name>
<dbReference type="EMBL" id="KQ458761">
    <property type="protein sequence ID" value="KPJ05158.1"/>
    <property type="molecule type" value="Genomic_DNA"/>
</dbReference>
<evidence type="ECO:0000313" key="3">
    <source>
        <dbReference type="Proteomes" id="UP000053268"/>
    </source>
</evidence>
<feature type="compositionally biased region" description="Gly residues" evidence="1">
    <location>
        <begin position="9"/>
        <end position="21"/>
    </location>
</feature>
<evidence type="ECO:0000313" key="2">
    <source>
        <dbReference type="EMBL" id="KPJ05158.1"/>
    </source>
</evidence>
<proteinExistence type="predicted"/>
<dbReference type="Proteomes" id="UP000053268">
    <property type="component" value="Unassembled WGS sequence"/>
</dbReference>
<gene>
    <name evidence="2" type="ORF">RR46_03995</name>
</gene>